<organism evidence="2 3">
    <name type="scientific">Aeromonas jandaei</name>
    <dbReference type="NCBI Taxonomy" id="650"/>
    <lineage>
        <taxon>Bacteria</taxon>
        <taxon>Pseudomonadati</taxon>
        <taxon>Pseudomonadota</taxon>
        <taxon>Gammaproteobacteria</taxon>
        <taxon>Aeromonadales</taxon>
        <taxon>Aeromonadaceae</taxon>
        <taxon>Aeromonas</taxon>
    </lineage>
</organism>
<feature type="transmembrane region" description="Helical" evidence="1">
    <location>
        <begin position="37"/>
        <end position="58"/>
    </location>
</feature>
<keyword evidence="1" id="KW-0812">Transmembrane</keyword>
<dbReference type="Proteomes" id="UP000679312">
    <property type="component" value="Chromosome"/>
</dbReference>
<feature type="transmembrane region" description="Helical" evidence="1">
    <location>
        <begin position="70"/>
        <end position="97"/>
    </location>
</feature>
<sequence>MTSKHLLIAKILFIISALCGLVVSAALGYIFSDSFSVNGITISLIGAALVIAFHYCAYLGLIQQSFGMAIIFWIYIVLNLFSIPIGTIFSITLIYFWNQQRKPHSSPI</sequence>
<name>A0ABD7EQ46_AERJA</name>
<gene>
    <name evidence="2" type="ORF">HQ399_14040</name>
</gene>
<dbReference type="RefSeq" id="WP_133164074.1">
    <property type="nucleotide sequence ID" value="NZ_CP053881.1"/>
</dbReference>
<evidence type="ECO:0000313" key="3">
    <source>
        <dbReference type="Proteomes" id="UP000679312"/>
    </source>
</evidence>
<feature type="transmembrane region" description="Helical" evidence="1">
    <location>
        <begin position="7"/>
        <end position="31"/>
    </location>
</feature>
<protein>
    <submittedName>
        <fullName evidence="2">Uncharacterized protein</fullName>
    </submittedName>
</protein>
<dbReference type="AlphaFoldDB" id="A0ABD7EQ46"/>
<dbReference type="EMBL" id="CP053881">
    <property type="protein sequence ID" value="QWL63295.1"/>
    <property type="molecule type" value="Genomic_DNA"/>
</dbReference>
<keyword evidence="1" id="KW-0472">Membrane</keyword>
<keyword evidence="1" id="KW-1133">Transmembrane helix</keyword>
<evidence type="ECO:0000313" key="2">
    <source>
        <dbReference type="EMBL" id="QWL63295.1"/>
    </source>
</evidence>
<accession>A0ABD7EQ46</accession>
<evidence type="ECO:0000256" key="1">
    <source>
        <dbReference type="SAM" id="Phobius"/>
    </source>
</evidence>
<reference evidence="2 3" key="1">
    <citation type="journal article" date="2021" name="Front. Microbiol.">
        <title>Prevalence and Genetic Analysis of Chromosomal mcr-3/7 in Aeromonas From U.S. Animal-Derived Samples.</title>
        <authorList>
            <person name="Wang Y."/>
            <person name="Hou N."/>
            <person name="Rasooly R."/>
            <person name="Gu Y."/>
            <person name="He X."/>
        </authorList>
    </citation>
    <scope>NUCLEOTIDE SEQUENCE [LARGE SCALE GENOMIC DNA]</scope>
    <source>
        <strain evidence="2 3">4608</strain>
    </source>
</reference>
<proteinExistence type="predicted"/>